<dbReference type="OrthoDB" id="786845at2759"/>
<dbReference type="PANTHER" id="PTHR33124">
    <property type="entry name" value="TRANSCRIPTION FACTOR IBH1-LIKE 1"/>
    <property type="match status" value="1"/>
</dbReference>
<dbReference type="InterPro" id="IPR059002">
    <property type="entry name" value="IBH1_N"/>
</dbReference>
<evidence type="ECO:0000313" key="4">
    <source>
        <dbReference type="EMBL" id="KAJ4969546.1"/>
    </source>
</evidence>
<evidence type="ECO:0000256" key="1">
    <source>
        <dbReference type="ARBA" id="ARBA00023015"/>
    </source>
</evidence>
<dbReference type="PANTHER" id="PTHR33124:SF40">
    <property type="entry name" value="TRANSCRIPTION FACTOR IBH1"/>
    <property type="match status" value="1"/>
</dbReference>
<dbReference type="Proteomes" id="UP001141806">
    <property type="component" value="Unassembled WGS sequence"/>
</dbReference>
<dbReference type="EMBL" id="JAMYWD010000006">
    <property type="protein sequence ID" value="KAJ4969546.1"/>
    <property type="molecule type" value="Genomic_DNA"/>
</dbReference>
<name>A0A9Q0KFV1_9MAGN</name>
<dbReference type="AlphaFoldDB" id="A0A9Q0KFV1"/>
<evidence type="ECO:0000259" key="3">
    <source>
        <dbReference type="Pfam" id="PF26576"/>
    </source>
</evidence>
<dbReference type="GO" id="GO:0006355">
    <property type="term" value="P:regulation of DNA-templated transcription"/>
    <property type="evidence" value="ECO:0007669"/>
    <property type="project" value="InterPro"/>
</dbReference>
<feature type="domain" description="IBH1-like N-terminal" evidence="3">
    <location>
        <begin position="16"/>
        <end position="77"/>
    </location>
</feature>
<keyword evidence="2" id="KW-0804">Transcription</keyword>
<reference evidence="4" key="1">
    <citation type="journal article" date="2023" name="Plant J.">
        <title>The genome of the king protea, Protea cynaroides.</title>
        <authorList>
            <person name="Chang J."/>
            <person name="Duong T.A."/>
            <person name="Schoeman C."/>
            <person name="Ma X."/>
            <person name="Roodt D."/>
            <person name="Barker N."/>
            <person name="Li Z."/>
            <person name="Van de Peer Y."/>
            <person name="Mizrachi E."/>
        </authorList>
    </citation>
    <scope>NUCLEOTIDE SEQUENCE</scope>
    <source>
        <tissue evidence="4">Young leaves</tissue>
    </source>
</reference>
<dbReference type="Pfam" id="PF26576">
    <property type="entry name" value="IBH1_N"/>
    <property type="match status" value="1"/>
</dbReference>
<sequence length="148" mass="17046">MNSKRLPSSPCPHRAKFNSRFLRALARINKDKPTSSSYQEICKRNWRIKIADDASMASAIGSRRVWSRVMLWKLRSRTSYRALIRSRAIGLKRKKQKVELSHADQLRQLVPGGEAMDFSNLLEEASHHIKCLTAQVQVMRSIADFYST</sequence>
<evidence type="ECO:0000313" key="5">
    <source>
        <dbReference type="Proteomes" id="UP001141806"/>
    </source>
</evidence>
<gene>
    <name evidence="4" type="ORF">NE237_016247</name>
</gene>
<keyword evidence="1" id="KW-0805">Transcription regulation</keyword>
<proteinExistence type="predicted"/>
<dbReference type="InterPro" id="IPR044660">
    <property type="entry name" value="IBH1-like"/>
</dbReference>
<protein>
    <recommendedName>
        <fullName evidence="3">IBH1-like N-terminal domain-containing protein</fullName>
    </recommendedName>
</protein>
<keyword evidence="5" id="KW-1185">Reference proteome</keyword>
<comment type="caution">
    <text evidence="4">The sequence shown here is derived from an EMBL/GenBank/DDBJ whole genome shotgun (WGS) entry which is preliminary data.</text>
</comment>
<organism evidence="4 5">
    <name type="scientific">Protea cynaroides</name>
    <dbReference type="NCBI Taxonomy" id="273540"/>
    <lineage>
        <taxon>Eukaryota</taxon>
        <taxon>Viridiplantae</taxon>
        <taxon>Streptophyta</taxon>
        <taxon>Embryophyta</taxon>
        <taxon>Tracheophyta</taxon>
        <taxon>Spermatophyta</taxon>
        <taxon>Magnoliopsida</taxon>
        <taxon>Proteales</taxon>
        <taxon>Proteaceae</taxon>
        <taxon>Protea</taxon>
    </lineage>
</organism>
<accession>A0A9Q0KFV1</accession>
<evidence type="ECO:0000256" key="2">
    <source>
        <dbReference type="ARBA" id="ARBA00023163"/>
    </source>
</evidence>